<protein>
    <recommendedName>
        <fullName evidence="2">DNA-directed RNA polymerase</fullName>
        <ecNumber evidence="2">2.7.7.6</ecNumber>
    </recommendedName>
</protein>
<evidence type="ECO:0000256" key="5">
    <source>
        <dbReference type="ARBA" id="ARBA00022695"/>
    </source>
</evidence>
<dbReference type="SUPFAM" id="SSF63562">
    <property type="entry name" value="RPB6/omega subunit-like"/>
    <property type="match status" value="1"/>
</dbReference>
<keyword evidence="6" id="KW-0804">Transcription</keyword>
<dbReference type="InterPro" id="IPR006110">
    <property type="entry name" value="Pol_omega/Rpo6/RPB6"/>
</dbReference>
<evidence type="ECO:0000313" key="8">
    <source>
        <dbReference type="EMBL" id="KUG27477.1"/>
    </source>
</evidence>
<evidence type="ECO:0000256" key="4">
    <source>
        <dbReference type="ARBA" id="ARBA00022679"/>
    </source>
</evidence>
<dbReference type="PANTHER" id="PTHR34476:SF1">
    <property type="entry name" value="DNA-DIRECTED RNA POLYMERASE SUBUNIT OMEGA"/>
    <property type="match status" value="1"/>
</dbReference>
<dbReference type="GO" id="GO:0003677">
    <property type="term" value="F:DNA binding"/>
    <property type="evidence" value="ECO:0007669"/>
    <property type="project" value="InterPro"/>
</dbReference>
<dbReference type="NCBIfam" id="TIGR00690">
    <property type="entry name" value="rpoZ"/>
    <property type="match status" value="1"/>
</dbReference>
<proteinExistence type="inferred from homology"/>
<dbReference type="EMBL" id="LNQE01000325">
    <property type="protein sequence ID" value="KUG27477.1"/>
    <property type="molecule type" value="Genomic_DNA"/>
</dbReference>
<dbReference type="HAMAP" id="MF_00366">
    <property type="entry name" value="RNApol_bact_RpoZ"/>
    <property type="match status" value="1"/>
</dbReference>
<comment type="catalytic activity">
    <reaction evidence="7">
        <text>RNA(n) + a ribonucleoside 5'-triphosphate = RNA(n+1) + diphosphate</text>
        <dbReference type="Rhea" id="RHEA:21248"/>
        <dbReference type="Rhea" id="RHEA-COMP:14527"/>
        <dbReference type="Rhea" id="RHEA-COMP:17342"/>
        <dbReference type="ChEBI" id="CHEBI:33019"/>
        <dbReference type="ChEBI" id="CHEBI:61557"/>
        <dbReference type="ChEBI" id="CHEBI:140395"/>
        <dbReference type="EC" id="2.7.7.6"/>
    </reaction>
</comment>
<accession>A0A0W8G2X2</accession>
<keyword evidence="4 8" id="KW-0808">Transferase</keyword>
<dbReference type="EC" id="2.7.7.6" evidence="2"/>
<evidence type="ECO:0000256" key="3">
    <source>
        <dbReference type="ARBA" id="ARBA00022478"/>
    </source>
</evidence>
<evidence type="ECO:0000256" key="2">
    <source>
        <dbReference type="ARBA" id="ARBA00012418"/>
    </source>
</evidence>
<dbReference type="PANTHER" id="PTHR34476">
    <property type="entry name" value="DNA-DIRECTED RNA POLYMERASE SUBUNIT OMEGA"/>
    <property type="match status" value="1"/>
</dbReference>
<comment type="caution">
    <text evidence="8">The sequence shown here is derived from an EMBL/GenBank/DDBJ whole genome shotgun (WGS) entry which is preliminary data.</text>
</comment>
<dbReference type="GO" id="GO:0003899">
    <property type="term" value="F:DNA-directed RNA polymerase activity"/>
    <property type="evidence" value="ECO:0007669"/>
    <property type="project" value="UniProtKB-EC"/>
</dbReference>
<dbReference type="Gene3D" id="3.90.940.10">
    <property type="match status" value="1"/>
</dbReference>
<evidence type="ECO:0000256" key="7">
    <source>
        <dbReference type="ARBA" id="ARBA00048552"/>
    </source>
</evidence>
<dbReference type="InterPro" id="IPR003716">
    <property type="entry name" value="DNA-dir_RNA_pol_omega"/>
</dbReference>
<dbReference type="InterPro" id="IPR036161">
    <property type="entry name" value="RPB6/omega-like_sf"/>
</dbReference>
<gene>
    <name evidence="8" type="ORF">ASZ90_002669</name>
</gene>
<evidence type="ECO:0000256" key="1">
    <source>
        <dbReference type="ARBA" id="ARBA00006711"/>
    </source>
</evidence>
<dbReference type="AlphaFoldDB" id="A0A0W8G2X2"/>
<dbReference type="GO" id="GO:0006351">
    <property type="term" value="P:DNA-templated transcription"/>
    <property type="evidence" value="ECO:0007669"/>
    <property type="project" value="InterPro"/>
</dbReference>
<keyword evidence="5 8" id="KW-0548">Nucleotidyltransferase</keyword>
<sequence length="72" mass="8159">MARITVEDCLQKINNRFLIVQMAIKRVKQYREGYTPLVECKNKEVVTALREIAAGEVLPSESIEEAGIHVES</sequence>
<dbReference type="SMART" id="SM01409">
    <property type="entry name" value="RNA_pol_Rpb6"/>
    <property type="match status" value="1"/>
</dbReference>
<name>A0A0W8G2X2_9ZZZZ</name>
<reference evidence="8" key="1">
    <citation type="journal article" date="2015" name="Proc. Natl. Acad. Sci. U.S.A.">
        <title>Networks of energetic and metabolic interactions define dynamics in microbial communities.</title>
        <authorList>
            <person name="Embree M."/>
            <person name="Liu J.K."/>
            <person name="Al-Bassam M.M."/>
            <person name="Zengler K."/>
        </authorList>
    </citation>
    <scope>NUCLEOTIDE SEQUENCE</scope>
</reference>
<dbReference type="GO" id="GO:0000428">
    <property type="term" value="C:DNA-directed RNA polymerase complex"/>
    <property type="evidence" value="ECO:0007669"/>
    <property type="project" value="UniProtKB-KW"/>
</dbReference>
<organism evidence="8">
    <name type="scientific">hydrocarbon metagenome</name>
    <dbReference type="NCBI Taxonomy" id="938273"/>
    <lineage>
        <taxon>unclassified sequences</taxon>
        <taxon>metagenomes</taxon>
        <taxon>ecological metagenomes</taxon>
    </lineage>
</organism>
<comment type="similarity">
    <text evidence="1">Belongs to the RNA polymerase subunit omega family.</text>
</comment>
<dbReference type="Pfam" id="PF01192">
    <property type="entry name" value="RNA_pol_Rpb6"/>
    <property type="match status" value="1"/>
</dbReference>
<keyword evidence="3 8" id="KW-0240">DNA-directed RNA polymerase</keyword>
<evidence type="ECO:0000256" key="6">
    <source>
        <dbReference type="ARBA" id="ARBA00023163"/>
    </source>
</evidence>